<proteinExistence type="predicted"/>
<feature type="transmembrane region" description="Helical" evidence="1">
    <location>
        <begin position="6"/>
        <end position="32"/>
    </location>
</feature>
<dbReference type="AlphaFoldDB" id="A0A934NG52"/>
<feature type="transmembrane region" description="Helical" evidence="1">
    <location>
        <begin position="186"/>
        <end position="205"/>
    </location>
</feature>
<gene>
    <name evidence="2" type="ORF">JF887_08665</name>
</gene>
<organism evidence="2 3">
    <name type="scientific">Candidatus Amunia macphersoniae</name>
    <dbReference type="NCBI Taxonomy" id="3127014"/>
    <lineage>
        <taxon>Bacteria</taxon>
        <taxon>Bacillati</taxon>
        <taxon>Candidatus Dormiibacterota</taxon>
        <taxon>Candidatus Dormibacteria</taxon>
        <taxon>Candidatus Aeolococcales</taxon>
        <taxon>Candidatus Aeolococcaceae</taxon>
        <taxon>Candidatus Amunia</taxon>
    </lineage>
</organism>
<sequence length="235" mass="22025">MDPTGLLDAVLAVAAYPGAAFLALAAVAHRWLGGQGLAPRSGRIPAAGLVPALSAVVATAMLPLPGSPALRLPPPNGAAGNAVAIIVLLAVAVDLGAGSRRAAMLTGAAAVPVLGLAASVETLSVLSISAAGAPGDLGARCLVAAILLLASTLTAGGRAASVVAASLALAGASLVIPAALPGAPAAASAAACLGAVALSGVLARLRDRWTVAALTAAGGVASLAGTALALLATHP</sequence>
<keyword evidence="1" id="KW-0472">Membrane</keyword>
<evidence type="ECO:0000313" key="2">
    <source>
        <dbReference type="EMBL" id="MBJ7609485.1"/>
    </source>
</evidence>
<feature type="transmembrane region" description="Helical" evidence="1">
    <location>
        <begin position="78"/>
        <end position="97"/>
    </location>
</feature>
<feature type="transmembrane region" description="Helical" evidence="1">
    <location>
        <begin position="44"/>
        <end position="66"/>
    </location>
</feature>
<dbReference type="Proteomes" id="UP000614410">
    <property type="component" value="Unassembled WGS sequence"/>
</dbReference>
<evidence type="ECO:0000313" key="3">
    <source>
        <dbReference type="Proteomes" id="UP000614410"/>
    </source>
</evidence>
<keyword evidence="1" id="KW-0812">Transmembrane</keyword>
<reference evidence="2 3" key="1">
    <citation type="submission" date="2020-10" db="EMBL/GenBank/DDBJ databases">
        <title>Ca. Dormibacterota MAGs.</title>
        <authorList>
            <person name="Montgomery K."/>
        </authorList>
    </citation>
    <scope>NUCLEOTIDE SEQUENCE [LARGE SCALE GENOMIC DNA]</scope>
    <source>
        <strain evidence="2">Mitchell_Peninsula_5</strain>
    </source>
</reference>
<comment type="caution">
    <text evidence="2">The sequence shown here is derived from an EMBL/GenBank/DDBJ whole genome shotgun (WGS) entry which is preliminary data.</text>
</comment>
<keyword evidence="1" id="KW-1133">Transmembrane helix</keyword>
<evidence type="ECO:0000256" key="1">
    <source>
        <dbReference type="SAM" id="Phobius"/>
    </source>
</evidence>
<protein>
    <submittedName>
        <fullName evidence="2">Uncharacterized protein</fullName>
    </submittedName>
</protein>
<accession>A0A934NG52</accession>
<name>A0A934NG52_9BACT</name>
<dbReference type="EMBL" id="JAEKNN010000046">
    <property type="protein sequence ID" value="MBJ7609485.1"/>
    <property type="molecule type" value="Genomic_DNA"/>
</dbReference>
<feature type="transmembrane region" description="Helical" evidence="1">
    <location>
        <begin position="137"/>
        <end position="155"/>
    </location>
</feature>
<feature type="transmembrane region" description="Helical" evidence="1">
    <location>
        <begin position="212"/>
        <end position="232"/>
    </location>
</feature>